<reference evidence="1" key="1">
    <citation type="submission" date="2025-08" db="UniProtKB">
        <authorList>
            <consortium name="Ensembl"/>
        </authorList>
    </citation>
    <scope>IDENTIFICATION</scope>
</reference>
<dbReference type="Gene3D" id="1.10.530.10">
    <property type="match status" value="1"/>
</dbReference>
<dbReference type="PANTHER" id="PTHR31698">
    <property type="entry name" value="LYSOZYME G FAMILY MEMBER"/>
    <property type="match status" value="1"/>
</dbReference>
<organism evidence="1 2">
    <name type="scientific">Cyprinus carpio</name>
    <name type="common">Common carp</name>
    <dbReference type="NCBI Taxonomy" id="7962"/>
    <lineage>
        <taxon>Eukaryota</taxon>
        <taxon>Metazoa</taxon>
        <taxon>Chordata</taxon>
        <taxon>Craniata</taxon>
        <taxon>Vertebrata</taxon>
        <taxon>Euteleostomi</taxon>
        <taxon>Actinopterygii</taxon>
        <taxon>Neopterygii</taxon>
        <taxon>Teleostei</taxon>
        <taxon>Ostariophysi</taxon>
        <taxon>Cypriniformes</taxon>
        <taxon>Cyprinidae</taxon>
        <taxon>Cyprininae</taxon>
        <taxon>Cyprinus</taxon>
    </lineage>
</organism>
<dbReference type="InterPro" id="IPR023346">
    <property type="entry name" value="Lysozyme-like_dom_sf"/>
</dbReference>
<dbReference type="Ensembl" id="ENSCCRT00015020702.1">
    <property type="protein sequence ID" value="ENSCCRP00015019982.1"/>
    <property type="gene ID" value="ENSCCRG00015008665.1"/>
</dbReference>
<dbReference type="PANTHER" id="PTHR31698:SF8">
    <property type="entry name" value="LYSOZYME G-RELATED"/>
    <property type="match status" value="1"/>
</dbReference>
<dbReference type="GO" id="GO:0003796">
    <property type="term" value="F:lysozyme activity"/>
    <property type="evidence" value="ECO:0007669"/>
    <property type="project" value="TreeGrafter"/>
</dbReference>
<protein>
    <submittedName>
        <fullName evidence="1">Uncharacterized protein</fullName>
    </submittedName>
</protein>
<dbReference type="GO" id="GO:0050830">
    <property type="term" value="P:defense response to Gram-positive bacterium"/>
    <property type="evidence" value="ECO:0007669"/>
    <property type="project" value="TreeGrafter"/>
</dbReference>
<dbReference type="SUPFAM" id="SSF53955">
    <property type="entry name" value="Lysozyme-like"/>
    <property type="match status" value="1"/>
</dbReference>
<dbReference type="AlphaFoldDB" id="A0A8C1TAA7"/>
<sequence length="127" mass="14108">ITVNVSGLIFPMLCLAYIYGDIMKIDTTGASEATAKQYKLTIKAENHDLARVEKYKNMITKVGKAKKMDLAVIAAMISRESRAGAVLKNGWEPRIRLNFELKTWTLTTSLLAPPMPCYPLRTPVSCS</sequence>
<dbReference type="GO" id="GO:0005576">
    <property type="term" value="C:extracellular region"/>
    <property type="evidence" value="ECO:0007669"/>
    <property type="project" value="TreeGrafter"/>
</dbReference>
<name>A0A8C1TAA7_CYPCA</name>
<accession>A0A8C1TAA7</accession>
<evidence type="ECO:0000313" key="1">
    <source>
        <dbReference type="Ensembl" id="ENSCCRP00015019982.1"/>
    </source>
</evidence>
<evidence type="ECO:0000313" key="2">
    <source>
        <dbReference type="Proteomes" id="UP000694700"/>
    </source>
</evidence>
<proteinExistence type="predicted"/>
<dbReference type="Proteomes" id="UP000694700">
    <property type="component" value="Unplaced"/>
</dbReference>